<sequence>MKPEKLGFAYAAQRLGAEKAVPFLALDPDMPAAAKILLAQRLVDDLETKDIAVQTSDTVTNRITELETQLKQSETLAAQYETIAANETKLLERFEAPLRTMFAENSDMSRADLAGFLENISREPPAAARNQLLNLPYFKSVIAPRKSPEKTIKEISQKLGDRDDLTAKQIRTEIDNLIVIEKAFSKYLKSEDSTRAELTERIAEIEAKLQEMGGGSEFFLQAALATDPETEGLAEFMKLVDADTETAANARADMDAFVASSRSKVEKIIEKYMGKKSARSGD</sequence>
<organism evidence="1 2">
    <name type="scientific">Marivivens niveibacter</name>
    <dbReference type="NCBI Taxonomy" id="1930667"/>
    <lineage>
        <taxon>Bacteria</taxon>
        <taxon>Pseudomonadati</taxon>
        <taxon>Pseudomonadota</taxon>
        <taxon>Alphaproteobacteria</taxon>
        <taxon>Rhodobacterales</taxon>
        <taxon>Paracoccaceae</taxon>
        <taxon>Marivivens group</taxon>
        <taxon>Marivivens</taxon>
    </lineage>
</organism>
<accession>A0A251WV94</accession>
<name>A0A251WV94_9RHOB</name>
<dbReference type="EMBL" id="MSPP01000006">
    <property type="protein sequence ID" value="OUD08322.1"/>
    <property type="molecule type" value="Genomic_DNA"/>
</dbReference>
<dbReference type="AlphaFoldDB" id="A0A251WV94"/>
<reference evidence="1 2" key="1">
    <citation type="submission" date="2016-12" db="EMBL/GenBank/DDBJ databases">
        <title>The draft genome sequence of HSLHS2.</title>
        <authorList>
            <person name="Hu D."/>
            <person name="Wang L."/>
            <person name="Shao Z."/>
        </authorList>
    </citation>
    <scope>NUCLEOTIDE SEQUENCE [LARGE SCALE GENOMIC DNA]</scope>
    <source>
        <strain evidence="1">MCCC 1A06712</strain>
    </source>
</reference>
<evidence type="ECO:0000313" key="1">
    <source>
        <dbReference type="EMBL" id="OUD08322.1"/>
    </source>
</evidence>
<dbReference type="Proteomes" id="UP000194664">
    <property type="component" value="Unassembled WGS sequence"/>
</dbReference>
<comment type="caution">
    <text evidence="1">The sequence shown here is derived from an EMBL/GenBank/DDBJ whole genome shotgun (WGS) entry which is preliminary data.</text>
</comment>
<protein>
    <submittedName>
        <fullName evidence="1">Uncharacterized protein</fullName>
    </submittedName>
</protein>
<gene>
    <name evidence="1" type="ORF">BVC71_14215</name>
</gene>
<evidence type="ECO:0000313" key="2">
    <source>
        <dbReference type="Proteomes" id="UP000194664"/>
    </source>
</evidence>
<dbReference type="RefSeq" id="WP_086452354.1">
    <property type="nucleotide sequence ID" value="NZ_MSPP01000006.1"/>
</dbReference>
<keyword evidence="2" id="KW-1185">Reference proteome</keyword>
<dbReference type="OrthoDB" id="10021344at2"/>
<proteinExistence type="predicted"/>